<organism evidence="3">
    <name type="scientific">mine drainage metagenome</name>
    <dbReference type="NCBI Taxonomy" id="410659"/>
    <lineage>
        <taxon>unclassified sequences</taxon>
        <taxon>metagenomes</taxon>
        <taxon>ecological metagenomes</taxon>
    </lineage>
</organism>
<gene>
    <name evidence="3" type="ORF">GALL_405940</name>
</gene>
<proteinExistence type="predicted"/>
<sequence length="369" mass="41551">MKEFVACFSDVADPRQDNARHDLHEILLIALCTMLCGGEDCSDMEEFGRAKEPFLREFLRLKHGVPSHDTFSRVFRLLDPKPFQACFVRFMQRFAEGLEGVIAVDGKTMRGSLDRAAGKSPLHMVHAWAADRRLLLGQIATDEKSNEITAVPKLLEMLTLRGCIVTADAMSCQRAICGQIVAQGGDYVIALKGNQGTLHQDVALFLEDTERPAEPSHTTVDNDHGRIETRTGEVCTDIAWLQEQHAWPGLAAIGKMVRTRETREKATTETTYYILSTQLTAERFSEVARAHWGVENGLHWVLDVTMNEDRTRHRKDNGPENIALLRRLALNLAKLERSRGSMKGKLKRAGWNDAFLAKLLQQFGKCHMR</sequence>
<reference evidence="3" key="1">
    <citation type="submission" date="2016-10" db="EMBL/GenBank/DDBJ databases">
        <title>Sequence of Gallionella enrichment culture.</title>
        <authorList>
            <person name="Poehlein A."/>
            <person name="Muehling M."/>
            <person name="Daniel R."/>
        </authorList>
    </citation>
    <scope>NUCLEOTIDE SEQUENCE</scope>
</reference>
<evidence type="ECO:0000259" key="2">
    <source>
        <dbReference type="Pfam" id="PF13808"/>
    </source>
</evidence>
<name>A0A1J5Q327_9ZZZZ</name>
<dbReference type="GO" id="GO:0004803">
    <property type="term" value="F:transposase activity"/>
    <property type="evidence" value="ECO:0007669"/>
    <property type="project" value="InterPro"/>
</dbReference>
<dbReference type="Pfam" id="PF01609">
    <property type="entry name" value="DDE_Tnp_1"/>
    <property type="match status" value="1"/>
</dbReference>
<dbReference type="InterPro" id="IPR051698">
    <property type="entry name" value="Transposase_11-like"/>
</dbReference>
<dbReference type="GO" id="GO:0003677">
    <property type="term" value="F:DNA binding"/>
    <property type="evidence" value="ECO:0007669"/>
    <property type="project" value="InterPro"/>
</dbReference>
<dbReference type="NCBIfam" id="NF033564">
    <property type="entry name" value="transpos_ISAs1"/>
    <property type="match status" value="1"/>
</dbReference>
<protein>
    <submittedName>
        <fullName evidence="3">Transposase DDE domain protein</fullName>
    </submittedName>
</protein>
<dbReference type="Pfam" id="PF13808">
    <property type="entry name" value="DDE_Tnp_1_assoc"/>
    <property type="match status" value="1"/>
</dbReference>
<dbReference type="InterPro" id="IPR047647">
    <property type="entry name" value="ISAs1_transpos"/>
</dbReference>
<dbReference type="InterPro" id="IPR002559">
    <property type="entry name" value="Transposase_11"/>
</dbReference>
<dbReference type="EMBL" id="MLJW01001553">
    <property type="protein sequence ID" value="OIQ77712.1"/>
    <property type="molecule type" value="Genomic_DNA"/>
</dbReference>
<evidence type="ECO:0000313" key="3">
    <source>
        <dbReference type="EMBL" id="OIQ77712.1"/>
    </source>
</evidence>
<comment type="caution">
    <text evidence="3">The sequence shown here is derived from an EMBL/GenBank/DDBJ whole genome shotgun (WGS) entry which is preliminary data.</text>
</comment>
<feature type="domain" description="H repeat-associated protein N-terminal" evidence="2">
    <location>
        <begin position="6"/>
        <end position="91"/>
    </location>
</feature>
<dbReference type="AlphaFoldDB" id="A0A1J5Q327"/>
<dbReference type="PANTHER" id="PTHR30298:SF0">
    <property type="entry name" value="PROTEIN YBFL-RELATED"/>
    <property type="match status" value="1"/>
</dbReference>
<evidence type="ECO:0000259" key="1">
    <source>
        <dbReference type="Pfam" id="PF01609"/>
    </source>
</evidence>
<feature type="domain" description="Transposase IS4-like" evidence="1">
    <location>
        <begin position="99"/>
        <end position="332"/>
    </location>
</feature>
<dbReference type="PANTHER" id="PTHR30298">
    <property type="entry name" value="H REPEAT-ASSOCIATED PREDICTED TRANSPOSASE"/>
    <property type="match status" value="1"/>
</dbReference>
<accession>A0A1J5Q327</accession>
<dbReference type="GO" id="GO:0006313">
    <property type="term" value="P:DNA transposition"/>
    <property type="evidence" value="ECO:0007669"/>
    <property type="project" value="InterPro"/>
</dbReference>
<dbReference type="InterPro" id="IPR032806">
    <property type="entry name" value="YbfD_N"/>
</dbReference>